<accession>A0AAP0P060</accession>
<protein>
    <submittedName>
        <fullName evidence="1">Uncharacterized protein</fullName>
    </submittedName>
</protein>
<comment type="caution">
    <text evidence="1">The sequence shown here is derived from an EMBL/GenBank/DDBJ whole genome shotgun (WGS) entry which is preliminary data.</text>
</comment>
<gene>
    <name evidence="1" type="ORF">Scep_015198</name>
</gene>
<evidence type="ECO:0000313" key="2">
    <source>
        <dbReference type="Proteomes" id="UP001419268"/>
    </source>
</evidence>
<keyword evidence="2" id="KW-1185">Reference proteome</keyword>
<dbReference type="EMBL" id="JBBNAG010000006">
    <property type="protein sequence ID" value="KAK9126352.1"/>
    <property type="molecule type" value="Genomic_DNA"/>
</dbReference>
<reference evidence="1 2" key="1">
    <citation type="submission" date="2024-01" db="EMBL/GenBank/DDBJ databases">
        <title>Genome assemblies of Stephania.</title>
        <authorList>
            <person name="Yang L."/>
        </authorList>
    </citation>
    <scope>NUCLEOTIDE SEQUENCE [LARGE SCALE GENOMIC DNA]</scope>
    <source>
        <strain evidence="1">JXDWG</strain>
        <tissue evidence="1">Leaf</tissue>
    </source>
</reference>
<dbReference type="AlphaFoldDB" id="A0AAP0P060"/>
<name>A0AAP0P060_9MAGN</name>
<proteinExistence type="predicted"/>
<dbReference type="Proteomes" id="UP001419268">
    <property type="component" value="Unassembled WGS sequence"/>
</dbReference>
<sequence length="52" mass="5769">MANEIHLGPDELASTPCSPLMNVAKEQIVLVIIILHFKHLSNCEFSKLGRLP</sequence>
<evidence type="ECO:0000313" key="1">
    <source>
        <dbReference type="EMBL" id="KAK9126352.1"/>
    </source>
</evidence>
<organism evidence="1 2">
    <name type="scientific">Stephania cephalantha</name>
    <dbReference type="NCBI Taxonomy" id="152367"/>
    <lineage>
        <taxon>Eukaryota</taxon>
        <taxon>Viridiplantae</taxon>
        <taxon>Streptophyta</taxon>
        <taxon>Embryophyta</taxon>
        <taxon>Tracheophyta</taxon>
        <taxon>Spermatophyta</taxon>
        <taxon>Magnoliopsida</taxon>
        <taxon>Ranunculales</taxon>
        <taxon>Menispermaceae</taxon>
        <taxon>Menispermoideae</taxon>
        <taxon>Cissampelideae</taxon>
        <taxon>Stephania</taxon>
    </lineage>
</organism>